<evidence type="ECO:0000256" key="1">
    <source>
        <dbReference type="SAM" id="MobiDB-lite"/>
    </source>
</evidence>
<evidence type="ECO:0000313" key="2">
    <source>
        <dbReference type="EMBL" id="KAK7053882.1"/>
    </source>
</evidence>
<dbReference type="EMBL" id="JAWWNJ010000006">
    <property type="protein sequence ID" value="KAK7053882.1"/>
    <property type="molecule type" value="Genomic_DNA"/>
</dbReference>
<sequence>MAKRCSQRKHPPREPDDYTPGKTERKAAKHRQAALNYYAGHPEAREKNRLRMQERRSSAAVKAKRRNPRQVQDSDDPLVHPRPPPTAPSVIMAPSSSDSAPVAPPCRLASSSGSDDTSAIQRLASIPPAASAPSSSPIGNSVSLHFSSASTPTIPPAVGPGFRVRRLLACIARLNADPLTPPTRLEQSKWSRNSSYRNWGMKMKLAQYSEIYDWTLNVAFEYEDYMAEQESRRVSL</sequence>
<comment type="caution">
    <text evidence="2">The sequence shown here is derived from an EMBL/GenBank/DDBJ whole genome shotgun (WGS) entry which is preliminary data.</text>
</comment>
<feature type="region of interest" description="Disordered" evidence="1">
    <location>
        <begin position="1"/>
        <end position="118"/>
    </location>
</feature>
<proteinExistence type="predicted"/>
<organism evidence="2 3">
    <name type="scientific">Favolaschia claudopus</name>
    <dbReference type="NCBI Taxonomy" id="2862362"/>
    <lineage>
        <taxon>Eukaryota</taxon>
        <taxon>Fungi</taxon>
        <taxon>Dikarya</taxon>
        <taxon>Basidiomycota</taxon>
        <taxon>Agaricomycotina</taxon>
        <taxon>Agaricomycetes</taxon>
        <taxon>Agaricomycetidae</taxon>
        <taxon>Agaricales</taxon>
        <taxon>Marasmiineae</taxon>
        <taxon>Mycenaceae</taxon>
        <taxon>Favolaschia</taxon>
    </lineage>
</organism>
<feature type="compositionally biased region" description="Basic residues" evidence="1">
    <location>
        <begin position="1"/>
        <end position="11"/>
    </location>
</feature>
<accession>A0AAW0DQM0</accession>
<reference evidence="2 3" key="1">
    <citation type="journal article" date="2024" name="J Genomics">
        <title>Draft genome sequencing and assembly of Favolaschia claudopus CIRM-BRFM 2984 isolated from oak limbs.</title>
        <authorList>
            <person name="Navarro D."/>
            <person name="Drula E."/>
            <person name="Chaduli D."/>
            <person name="Cazenave R."/>
            <person name="Ahrendt S."/>
            <person name="Wang J."/>
            <person name="Lipzen A."/>
            <person name="Daum C."/>
            <person name="Barry K."/>
            <person name="Grigoriev I.V."/>
            <person name="Favel A."/>
            <person name="Rosso M.N."/>
            <person name="Martin F."/>
        </authorList>
    </citation>
    <scope>NUCLEOTIDE SEQUENCE [LARGE SCALE GENOMIC DNA]</scope>
    <source>
        <strain evidence="2 3">CIRM-BRFM 2984</strain>
    </source>
</reference>
<feature type="compositionally biased region" description="Polar residues" evidence="1">
    <location>
        <begin position="109"/>
        <end position="118"/>
    </location>
</feature>
<dbReference type="AlphaFoldDB" id="A0AAW0DQM0"/>
<feature type="compositionally biased region" description="Basic and acidic residues" evidence="1">
    <location>
        <begin position="42"/>
        <end position="57"/>
    </location>
</feature>
<evidence type="ECO:0000313" key="3">
    <source>
        <dbReference type="Proteomes" id="UP001362999"/>
    </source>
</evidence>
<dbReference type="Proteomes" id="UP001362999">
    <property type="component" value="Unassembled WGS sequence"/>
</dbReference>
<name>A0AAW0DQM0_9AGAR</name>
<keyword evidence="3" id="KW-1185">Reference proteome</keyword>
<gene>
    <name evidence="2" type="ORF">R3P38DRAFT_3171224</name>
</gene>
<protein>
    <submittedName>
        <fullName evidence="2">Uncharacterized protein</fullName>
    </submittedName>
</protein>